<dbReference type="GO" id="GO:0046872">
    <property type="term" value="F:metal ion binding"/>
    <property type="evidence" value="ECO:0007669"/>
    <property type="project" value="UniProtKB-KW"/>
</dbReference>
<evidence type="ECO:0000313" key="6">
    <source>
        <dbReference type="Proteomes" id="UP000541154"/>
    </source>
</evidence>
<keyword evidence="4" id="KW-0456">Lyase</keyword>
<comment type="cofactor">
    <cofactor evidence="1 4">
        <name>Mg(2+)</name>
        <dbReference type="ChEBI" id="CHEBI:18420"/>
    </cofactor>
</comment>
<dbReference type="GO" id="GO:0010333">
    <property type="term" value="F:terpene synthase activity"/>
    <property type="evidence" value="ECO:0007669"/>
    <property type="project" value="InterPro"/>
</dbReference>
<evidence type="ECO:0000256" key="1">
    <source>
        <dbReference type="ARBA" id="ARBA00001946"/>
    </source>
</evidence>
<dbReference type="Pfam" id="PF19086">
    <property type="entry name" value="Terpene_syn_C_2"/>
    <property type="match status" value="1"/>
</dbReference>
<keyword evidence="4" id="KW-0479">Metal-binding</keyword>
<dbReference type="EMBL" id="SPNV01000070">
    <property type="protein sequence ID" value="KAF5862579.1"/>
    <property type="molecule type" value="Genomic_DNA"/>
</dbReference>
<dbReference type="InterPro" id="IPR008949">
    <property type="entry name" value="Isoprenoid_synthase_dom_sf"/>
</dbReference>
<comment type="caution">
    <text evidence="5">The sequence shown here is derived from an EMBL/GenBank/DDBJ whole genome shotgun (WGS) entry which is preliminary data.</text>
</comment>
<sequence>MARTPLDASQREHLMPITHAFDPVETSRASFDPEAFKFLQVSDTGAGGPGCYSNSITLCPSKMSIPWPSYFLGCRQGKHWKTAESMTKELLDAIYKDSRQEAEADGKLPLELEDTSSDIRTQKEIELVSTSVKSATYMYPDASPVRAGMIAQLMLLIFLHDDVVENSPLEAGSTIADATFATYAPMYGSVQRPRGALRRFLAAIDEEEPTLGKGLLTSVFIWFEHTKGYQSIPPTVFESLRNYLDYRSDDIGRELLLSMALFACNVHLVEGERKALATLIRLYSDHVSLTNDLYSFDREYGEHQRTGALFLNAVDLVCKLYQVSEATAKQLVVGFTLETECAFSEELKKLTSSGQMSEGQIRFAKALTECLAGHILYSATSGRYGVAKAARGVSA</sequence>
<dbReference type="SUPFAM" id="SSF48576">
    <property type="entry name" value="Terpenoid synthases"/>
    <property type="match status" value="1"/>
</dbReference>
<evidence type="ECO:0000256" key="3">
    <source>
        <dbReference type="ARBA" id="ARBA00022842"/>
    </source>
</evidence>
<dbReference type="PANTHER" id="PTHR35201:SF4">
    <property type="entry name" value="BETA-PINACENE SYNTHASE-RELATED"/>
    <property type="match status" value="1"/>
</dbReference>
<dbReference type="GO" id="GO:0008299">
    <property type="term" value="P:isoprenoid biosynthetic process"/>
    <property type="evidence" value="ECO:0007669"/>
    <property type="project" value="UniProtKB-ARBA"/>
</dbReference>
<gene>
    <name evidence="5" type="ORF">ETB97_011483</name>
</gene>
<proteinExistence type="inferred from homology"/>
<reference evidence="5 6" key="1">
    <citation type="submission" date="2019-04" db="EMBL/GenBank/DDBJ databases">
        <title>Aspergillus burnettii sp. nov., novel species from soil in southeast Queensland.</title>
        <authorList>
            <person name="Gilchrist C.L.M."/>
            <person name="Pitt J.I."/>
            <person name="Lange L."/>
            <person name="Lacey H.J."/>
            <person name="Vuong D."/>
            <person name="Midgley D.J."/>
            <person name="Greenfield P."/>
            <person name="Bradbury M."/>
            <person name="Lacey E."/>
            <person name="Busk P.K."/>
            <person name="Pilgaard B."/>
            <person name="Chooi Y.H."/>
            <person name="Piggott A.M."/>
        </authorList>
    </citation>
    <scope>NUCLEOTIDE SEQUENCE [LARGE SCALE GENOMIC DNA]</scope>
    <source>
        <strain evidence="5 6">FRR 5400</strain>
    </source>
</reference>
<protein>
    <recommendedName>
        <fullName evidence="4">Terpene synthase</fullName>
        <ecNumber evidence="4">4.2.3.-</ecNumber>
    </recommendedName>
</protein>
<dbReference type="PANTHER" id="PTHR35201">
    <property type="entry name" value="TERPENE SYNTHASE"/>
    <property type="match status" value="1"/>
</dbReference>
<dbReference type="AlphaFoldDB" id="A0A8H6A9D1"/>
<keyword evidence="3 4" id="KW-0460">Magnesium</keyword>
<dbReference type="Gene3D" id="1.10.600.10">
    <property type="entry name" value="Farnesyl Diphosphate Synthase"/>
    <property type="match status" value="1"/>
</dbReference>
<accession>A0A8H6A9D1</accession>
<evidence type="ECO:0000256" key="4">
    <source>
        <dbReference type="RuleBase" id="RU366034"/>
    </source>
</evidence>
<dbReference type="InterPro" id="IPR034686">
    <property type="entry name" value="Terpene_cyclase-like_2"/>
</dbReference>
<evidence type="ECO:0000256" key="2">
    <source>
        <dbReference type="ARBA" id="ARBA00006333"/>
    </source>
</evidence>
<dbReference type="EC" id="4.2.3.-" evidence="4"/>
<evidence type="ECO:0000313" key="5">
    <source>
        <dbReference type="EMBL" id="KAF5862579.1"/>
    </source>
</evidence>
<organism evidence="5 6">
    <name type="scientific">Petromyces alliaceus</name>
    <name type="common">Aspergillus alliaceus</name>
    <dbReference type="NCBI Taxonomy" id="209559"/>
    <lineage>
        <taxon>Eukaryota</taxon>
        <taxon>Fungi</taxon>
        <taxon>Dikarya</taxon>
        <taxon>Ascomycota</taxon>
        <taxon>Pezizomycotina</taxon>
        <taxon>Eurotiomycetes</taxon>
        <taxon>Eurotiomycetidae</taxon>
        <taxon>Eurotiales</taxon>
        <taxon>Aspergillaceae</taxon>
        <taxon>Aspergillus</taxon>
        <taxon>Aspergillus subgen. Circumdati</taxon>
    </lineage>
</organism>
<dbReference type="Proteomes" id="UP000541154">
    <property type="component" value="Unassembled WGS sequence"/>
</dbReference>
<keyword evidence="6" id="KW-1185">Reference proteome</keyword>
<comment type="similarity">
    <text evidence="2 4">Belongs to the terpene synthase family.</text>
</comment>
<name>A0A8H6A9D1_PETAA</name>